<reference evidence="3" key="1">
    <citation type="submission" date="2019-02" db="EMBL/GenBank/DDBJ databases">
        <title>Draft genome sequence of Enterococcus sp. Gos25-1.</title>
        <authorList>
            <person name="Tanaka N."/>
            <person name="Shiwa Y."/>
            <person name="Fujita N."/>
        </authorList>
    </citation>
    <scope>NUCLEOTIDE SEQUENCE [LARGE SCALE GENOMIC DNA]</scope>
    <source>
        <strain evidence="3">Gos25-1</strain>
    </source>
</reference>
<feature type="transmembrane region" description="Helical" evidence="1">
    <location>
        <begin position="95"/>
        <end position="112"/>
    </location>
</feature>
<dbReference type="InterPro" id="IPR012427">
    <property type="entry name" value="DUF1622"/>
</dbReference>
<name>A0A4P5PC40_9ENTE</name>
<dbReference type="PANTHER" id="PTHR38468:SF1">
    <property type="entry name" value="SLL0939 PROTEIN"/>
    <property type="match status" value="1"/>
</dbReference>
<dbReference type="EMBL" id="BJCC01000008">
    <property type="protein sequence ID" value="GCF93002.1"/>
    <property type="molecule type" value="Genomic_DNA"/>
</dbReference>
<dbReference type="OrthoDB" id="1701800at2"/>
<protein>
    <submittedName>
        <fullName evidence="2">Membrane protein</fullName>
    </submittedName>
</protein>
<accession>A0A4P5PC40</accession>
<feature type="transmembrane region" description="Helical" evidence="1">
    <location>
        <begin position="15"/>
        <end position="36"/>
    </location>
</feature>
<sequence>MEATTDSVLQFLMPIFHWIVFLLNMVSIFIILWGAATASKDFFLNLIRSQTDQVDLALENNFIKAYLGSYVLLSLEILIVADIIESILNPTFQDIIKLALVVVIRTVISYFLHREIEESPMQQETKNRMHAK</sequence>
<dbReference type="Proteomes" id="UP000290567">
    <property type="component" value="Unassembled WGS sequence"/>
</dbReference>
<keyword evidence="3" id="KW-1185">Reference proteome</keyword>
<dbReference type="PANTHER" id="PTHR38468">
    <property type="entry name" value="SLL0939 PROTEIN"/>
    <property type="match status" value="1"/>
</dbReference>
<proteinExistence type="predicted"/>
<evidence type="ECO:0000313" key="3">
    <source>
        <dbReference type="Proteomes" id="UP000290567"/>
    </source>
</evidence>
<dbReference type="AlphaFoldDB" id="A0A4P5PC40"/>
<dbReference type="Pfam" id="PF07784">
    <property type="entry name" value="DUF1622"/>
    <property type="match status" value="1"/>
</dbReference>
<keyword evidence="1" id="KW-1133">Transmembrane helix</keyword>
<keyword evidence="1" id="KW-0812">Transmembrane</keyword>
<comment type="caution">
    <text evidence="2">The sequence shown here is derived from an EMBL/GenBank/DDBJ whole genome shotgun (WGS) entry which is preliminary data.</text>
</comment>
<organism evidence="2 3">
    <name type="scientific">Enterococcus florum</name>
    <dbReference type="NCBI Taxonomy" id="2480627"/>
    <lineage>
        <taxon>Bacteria</taxon>
        <taxon>Bacillati</taxon>
        <taxon>Bacillota</taxon>
        <taxon>Bacilli</taxon>
        <taxon>Lactobacillales</taxon>
        <taxon>Enterococcaceae</taxon>
        <taxon>Enterococcus</taxon>
    </lineage>
</organism>
<evidence type="ECO:0000313" key="2">
    <source>
        <dbReference type="EMBL" id="GCF93002.1"/>
    </source>
</evidence>
<evidence type="ECO:0000256" key="1">
    <source>
        <dbReference type="SAM" id="Phobius"/>
    </source>
</evidence>
<keyword evidence="1" id="KW-0472">Membrane</keyword>
<dbReference type="RefSeq" id="WP_146621488.1">
    <property type="nucleotide sequence ID" value="NZ_BJCC01000008.1"/>
</dbReference>
<gene>
    <name evidence="2" type="ORF">NRIC_08930</name>
</gene>